<comment type="caution">
    <text evidence="1">The sequence shown here is derived from an EMBL/GenBank/DDBJ whole genome shotgun (WGS) entry which is preliminary data.</text>
</comment>
<protein>
    <submittedName>
        <fullName evidence="1">Uncharacterized protein</fullName>
    </submittedName>
</protein>
<accession>A0A9W5B3T2</accession>
<sequence>MAASRYIFMLDAVAMNVRAAVASK</sequence>
<name>A0A9W5B3T2_9HYPH</name>
<evidence type="ECO:0000313" key="2">
    <source>
        <dbReference type="Proteomes" id="UP000191933"/>
    </source>
</evidence>
<organism evidence="1 2">
    <name type="scientific">Agrobacterium genomosp. 2 str. CFBP 5494</name>
    <dbReference type="NCBI Taxonomy" id="1183436"/>
    <lineage>
        <taxon>Bacteria</taxon>
        <taxon>Pseudomonadati</taxon>
        <taxon>Pseudomonadota</taxon>
        <taxon>Alphaproteobacteria</taxon>
        <taxon>Hyphomicrobiales</taxon>
        <taxon>Rhizobiaceae</taxon>
        <taxon>Rhizobium/Agrobacterium group</taxon>
        <taxon>Agrobacterium</taxon>
        <taxon>Agrobacterium tumefaciens complex</taxon>
    </lineage>
</organism>
<evidence type="ECO:0000313" key="1">
    <source>
        <dbReference type="EMBL" id="CUW96804.1"/>
    </source>
</evidence>
<reference evidence="1 2" key="1">
    <citation type="submission" date="2016-01" db="EMBL/GenBank/DDBJ databases">
        <authorList>
            <person name="Regsiter A."/>
            <person name="william w."/>
        </authorList>
    </citation>
    <scope>NUCLEOTIDE SEQUENCE [LARGE SCALE GENOMIC DNA]</scope>
    <source>
        <strain evidence="1 2">CFBP 5494</strain>
    </source>
</reference>
<dbReference type="AlphaFoldDB" id="A0A9W5B3T2"/>
<proteinExistence type="predicted"/>
<dbReference type="EMBL" id="FBVY01000031">
    <property type="protein sequence ID" value="CUW96804.1"/>
    <property type="molecule type" value="Genomic_DNA"/>
</dbReference>
<dbReference type="Proteomes" id="UP000191933">
    <property type="component" value="Unassembled WGS sequence"/>
</dbReference>
<gene>
    <name evidence="1" type="ORF">AGR2A_Lc20002</name>
</gene>
<keyword evidence="2" id="KW-1185">Reference proteome</keyword>